<name>Q8FPD6_COREF</name>
<evidence type="ECO:0000256" key="1">
    <source>
        <dbReference type="SAM" id="MobiDB-lite"/>
    </source>
</evidence>
<dbReference type="eggNOG" id="ENOG5031IRR">
    <property type="taxonomic scope" value="Bacteria"/>
</dbReference>
<dbReference type="AlphaFoldDB" id="Q8FPD6"/>
<keyword evidence="2" id="KW-0472">Membrane</keyword>
<reference evidence="3 4" key="1">
    <citation type="journal article" date="2003" name="Genome Res.">
        <title>Comparative complete genome sequence analysis of the amino acid replacements responsible for the thermostability of Corynebacterium efficiens.</title>
        <authorList>
            <person name="Nishio Y."/>
            <person name="Nakamura Y."/>
            <person name="Kawarabayasi Y."/>
            <person name="Usuda Y."/>
            <person name="Kimura E."/>
            <person name="Sugimoto S."/>
            <person name="Matsui K."/>
            <person name="Yamagishi A."/>
            <person name="Kikuchi H."/>
            <person name="Ikeo K."/>
            <person name="Gojobori T."/>
        </authorList>
    </citation>
    <scope>NUCLEOTIDE SEQUENCE [LARGE SCALE GENOMIC DNA]</scope>
    <source>
        <strain evidence="4">DSM 44549 / YS-314 / AJ 12310 / JCM 11189 / NBRC 100395</strain>
    </source>
</reference>
<feature type="compositionally biased region" description="Basic and acidic residues" evidence="1">
    <location>
        <begin position="1"/>
        <end position="17"/>
    </location>
</feature>
<proteinExistence type="predicted"/>
<feature type="compositionally biased region" description="Basic and acidic residues" evidence="1">
    <location>
        <begin position="242"/>
        <end position="251"/>
    </location>
</feature>
<keyword evidence="4" id="KW-1185">Reference proteome</keyword>
<protein>
    <recommendedName>
        <fullName evidence="5">Transmembrane protein</fullName>
    </recommendedName>
</protein>
<dbReference type="KEGG" id="cef:CE1842"/>
<evidence type="ECO:0008006" key="5">
    <source>
        <dbReference type="Google" id="ProtNLM"/>
    </source>
</evidence>
<dbReference type="EMBL" id="BA000035">
    <property type="protein sequence ID" value="BAC18652.1"/>
    <property type="molecule type" value="Genomic_DNA"/>
</dbReference>
<keyword evidence="2" id="KW-1133">Transmembrane helix</keyword>
<dbReference type="Proteomes" id="UP000001409">
    <property type="component" value="Chromosome"/>
</dbReference>
<keyword evidence="2" id="KW-0812">Transmembrane</keyword>
<evidence type="ECO:0000313" key="3">
    <source>
        <dbReference type="EMBL" id="BAC18652.1"/>
    </source>
</evidence>
<feature type="transmembrane region" description="Helical" evidence="2">
    <location>
        <begin position="121"/>
        <end position="139"/>
    </location>
</feature>
<dbReference type="HOGENOM" id="CLU_094889_0_1_11"/>
<dbReference type="STRING" id="196164.gene:10742270"/>
<organism evidence="3 4">
    <name type="scientific">Corynebacterium efficiens (strain DSM 44549 / YS-314 / AJ 12310 / JCM 11189 / NBRC 100395)</name>
    <dbReference type="NCBI Taxonomy" id="196164"/>
    <lineage>
        <taxon>Bacteria</taxon>
        <taxon>Bacillati</taxon>
        <taxon>Actinomycetota</taxon>
        <taxon>Actinomycetes</taxon>
        <taxon>Mycobacteriales</taxon>
        <taxon>Corynebacteriaceae</taxon>
        <taxon>Corynebacterium</taxon>
    </lineage>
</organism>
<sequence>MGKRPPDRLRLVTEPNKEMNSQVSEQKLSGRELAALEKDAAKTLELGDKKGFLIAAVVLYAIGLVLPHIRGVAGWQVLFFTDTASDAGIRLAEYVFYILGAIGVFLFTLGTLTLRRTWMAWVAWIFSCVTLVYSVFAAWMRQTSTGTDDTIVHIGMIVSTVAAGAAVWGLSSIILARSDRQRDIAQMRAEAGDLDAVSAAQGELLRQQQSNPENNPLLVDDRRARVKRRRAAASGEQETTGDTDKDTGDPS</sequence>
<evidence type="ECO:0000256" key="2">
    <source>
        <dbReference type="SAM" id="Phobius"/>
    </source>
</evidence>
<feature type="transmembrane region" description="Helical" evidence="2">
    <location>
        <begin position="94"/>
        <end position="114"/>
    </location>
</feature>
<feature type="transmembrane region" description="Helical" evidence="2">
    <location>
        <begin position="51"/>
        <end position="69"/>
    </location>
</feature>
<accession>Q8FPD6</accession>
<feature type="region of interest" description="Disordered" evidence="1">
    <location>
        <begin position="205"/>
        <end position="251"/>
    </location>
</feature>
<evidence type="ECO:0000313" key="4">
    <source>
        <dbReference type="Proteomes" id="UP000001409"/>
    </source>
</evidence>
<feature type="transmembrane region" description="Helical" evidence="2">
    <location>
        <begin position="151"/>
        <end position="176"/>
    </location>
</feature>
<feature type="region of interest" description="Disordered" evidence="1">
    <location>
        <begin position="1"/>
        <end position="23"/>
    </location>
</feature>